<feature type="region of interest" description="Disordered" evidence="1">
    <location>
        <begin position="359"/>
        <end position="396"/>
    </location>
</feature>
<proteinExistence type="predicted"/>
<keyword evidence="3" id="KW-1185">Reference proteome</keyword>
<comment type="caution">
    <text evidence="2">The sequence shown here is derived from an EMBL/GenBank/DDBJ whole genome shotgun (WGS) entry which is preliminary data.</text>
</comment>
<organism evidence="2 3">
    <name type="scientific">Diploscapter pachys</name>
    <dbReference type="NCBI Taxonomy" id="2018661"/>
    <lineage>
        <taxon>Eukaryota</taxon>
        <taxon>Metazoa</taxon>
        <taxon>Ecdysozoa</taxon>
        <taxon>Nematoda</taxon>
        <taxon>Chromadorea</taxon>
        <taxon>Rhabditida</taxon>
        <taxon>Rhabditina</taxon>
        <taxon>Rhabditomorpha</taxon>
        <taxon>Rhabditoidea</taxon>
        <taxon>Rhabditidae</taxon>
        <taxon>Diploscapter</taxon>
    </lineage>
</organism>
<accession>A0A2A2K9G6</accession>
<evidence type="ECO:0000256" key="1">
    <source>
        <dbReference type="SAM" id="MobiDB-lite"/>
    </source>
</evidence>
<feature type="region of interest" description="Disordered" evidence="1">
    <location>
        <begin position="1"/>
        <end position="104"/>
    </location>
</feature>
<feature type="compositionally biased region" description="Basic and acidic residues" evidence="1">
    <location>
        <begin position="7"/>
        <end position="26"/>
    </location>
</feature>
<feature type="compositionally biased region" description="Basic and acidic residues" evidence="1">
    <location>
        <begin position="46"/>
        <end position="85"/>
    </location>
</feature>
<evidence type="ECO:0000313" key="2">
    <source>
        <dbReference type="EMBL" id="PAV70577.1"/>
    </source>
</evidence>
<dbReference type="Proteomes" id="UP000218231">
    <property type="component" value="Unassembled WGS sequence"/>
</dbReference>
<gene>
    <name evidence="2" type="ORF">WR25_26047</name>
</gene>
<dbReference type="EMBL" id="LIAE01009244">
    <property type="protein sequence ID" value="PAV70577.1"/>
    <property type="molecule type" value="Genomic_DNA"/>
</dbReference>
<evidence type="ECO:0000313" key="3">
    <source>
        <dbReference type="Proteomes" id="UP000218231"/>
    </source>
</evidence>
<dbReference type="AlphaFoldDB" id="A0A2A2K9G6"/>
<sequence>MVPQQHRKADDDRGRRNPDQRLDRPGEGPVRAIGMAGVRQPVVPGEQRHEQQHRAGDEDEHTGKHDEQVTLIRRDRPGGVDEPVRQRSTATRRQHQRTADHQPHETLCAHVVPFLIRSPSPASYVVRRMPGRPVPARSKRGPADLVQRVPQLTGPGGALAMRMPETSMPSRPVVAMTQGRCTAPIVAPPCAKQRSGTAICRHSPTSPLRAPVIGTAEIAVRLARQVDRRRLVQIGTSRTRAAEGEAQTILLRRAIDPAELYGSLRLQPRAGDDAPAHEQGILIGRTARRPCLAQLRHRRALRIGQAVAEREQRVVIGIAPVEHILVEPFGPREAERAVKVVARFTVAPCNQHVRDAAALGAGQESRDEGIGRVQLRVHPQRPPRQEHRDDRNARRLQPLQQRKVALVFGAVFQRRTVAGEFGIGRFAEHDDRSIGLGRIRAIDRQRRLAAARPHRLIDPTPDRLAVREGGIGDARTLPGDRPAARLLADIVRAAPGDKDIGTGLQRQHAAVVLEQHERFTHRLTRDRAMLG</sequence>
<protein>
    <submittedName>
        <fullName evidence="2">Uncharacterized protein</fullName>
    </submittedName>
</protein>
<reference evidence="2 3" key="1">
    <citation type="journal article" date="2017" name="Curr. Biol.">
        <title>Genome architecture and evolution of a unichromosomal asexual nematode.</title>
        <authorList>
            <person name="Fradin H."/>
            <person name="Zegar C."/>
            <person name="Gutwein M."/>
            <person name="Lucas J."/>
            <person name="Kovtun M."/>
            <person name="Corcoran D."/>
            <person name="Baugh L.R."/>
            <person name="Kiontke K."/>
            <person name="Gunsalus K."/>
            <person name="Fitch D.H."/>
            <person name="Piano F."/>
        </authorList>
    </citation>
    <scope>NUCLEOTIDE SEQUENCE [LARGE SCALE GENOMIC DNA]</scope>
    <source>
        <strain evidence="2">PF1309</strain>
    </source>
</reference>
<feature type="compositionally biased region" description="Basic and acidic residues" evidence="1">
    <location>
        <begin position="383"/>
        <end position="393"/>
    </location>
</feature>
<name>A0A2A2K9G6_9BILA</name>